<dbReference type="SUPFAM" id="SSF56300">
    <property type="entry name" value="Metallo-dependent phosphatases"/>
    <property type="match status" value="2"/>
</dbReference>
<dbReference type="InterPro" id="IPR029052">
    <property type="entry name" value="Metallo-depent_PP-like"/>
</dbReference>
<dbReference type="EMBL" id="LGRX02030310">
    <property type="protein sequence ID" value="KAK3245766.1"/>
    <property type="molecule type" value="Genomic_DNA"/>
</dbReference>
<accession>A0AAE0EYT1</accession>
<proteinExistence type="predicted"/>
<evidence type="ECO:0000313" key="1">
    <source>
        <dbReference type="EMBL" id="KAK3245766.1"/>
    </source>
</evidence>
<keyword evidence="2" id="KW-1185">Reference proteome</keyword>
<evidence type="ECO:0008006" key="3">
    <source>
        <dbReference type="Google" id="ProtNLM"/>
    </source>
</evidence>
<dbReference type="AlphaFoldDB" id="A0AAE0EYT1"/>
<protein>
    <recommendedName>
        <fullName evidence="3">Calcineurin-like phosphoesterase domain-containing protein</fullName>
    </recommendedName>
</protein>
<dbReference type="Proteomes" id="UP001190700">
    <property type="component" value="Unassembled WGS sequence"/>
</dbReference>
<reference evidence="1 2" key="1">
    <citation type="journal article" date="2015" name="Genome Biol. Evol.">
        <title>Comparative Genomics of a Bacterivorous Green Alga Reveals Evolutionary Causalities and Consequences of Phago-Mixotrophic Mode of Nutrition.</title>
        <authorList>
            <person name="Burns J.A."/>
            <person name="Paasch A."/>
            <person name="Narechania A."/>
            <person name="Kim E."/>
        </authorList>
    </citation>
    <scope>NUCLEOTIDE SEQUENCE [LARGE SCALE GENOMIC DNA]</scope>
    <source>
        <strain evidence="1 2">PLY_AMNH</strain>
    </source>
</reference>
<evidence type="ECO:0000313" key="2">
    <source>
        <dbReference type="Proteomes" id="UP001190700"/>
    </source>
</evidence>
<gene>
    <name evidence="1" type="ORF">CYMTET_44587</name>
</gene>
<sequence length="528" mass="59964">MSDIHGDYRVLMDCLMMTNVIRWNSYIKDYEWIAGPEVEVVIIGDVVDGARVDKHGSSQPSIMSYAGAAEKMILYTIGYFQMKSRAAGNPNGLIYCLGNHEIINLFPFRFSNVMPTCVIPEFDPAYVKMLFQHYATYSPYVHTDELEAAFNTPVADVIKRDVDRDFSKYANLCTAMIQYTSTESRRHVEVYDEFESFFTRDERGDIRQFHREKFKDSRLFRYLLRLDSYNTVSLTMPSIWNETHFADPVRLEETLANRVTYGTLLFGFCNTKLTHTWNKVCFLHGGLDATSLDRSHQTQSSRLTTFLVKNDFSPSIHFQIDPHFTTWQTLMSSGTLTSRDTGYLLVSKTTSKPIGHRHLAHVDDVVVGHCPQTCAGYTSVLKSALRTRCEGEASFVLGELLRSDPRVIDHHLCANDDHKNIAIKQHFVRVKSDGTCADMLRAQCSVSSNQIGINGTEYKGNKRVWRVDSGASMAFTHTEAKVGEDPRTMSVHRSSVLQISCLDNTTFDCEYCAWTIDTSLPRTAVGYT</sequence>
<comment type="caution">
    <text evidence="1">The sequence shown here is derived from an EMBL/GenBank/DDBJ whole genome shotgun (WGS) entry which is preliminary data.</text>
</comment>
<dbReference type="Gene3D" id="3.60.21.10">
    <property type="match status" value="1"/>
</dbReference>
<organism evidence="1 2">
    <name type="scientific">Cymbomonas tetramitiformis</name>
    <dbReference type="NCBI Taxonomy" id="36881"/>
    <lineage>
        <taxon>Eukaryota</taxon>
        <taxon>Viridiplantae</taxon>
        <taxon>Chlorophyta</taxon>
        <taxon>Pyramimonadophyceae</taxon>
        <taxon>Pyramimonadales</taxon>
        <taxon>Pyramimonadaceae</taxon>
        <taxon>Cymbomonas</taxon>
    </lineage>
</organism>
<name>A0AAE0EYT1_9CHLO</name>